<name>A0A9P3GGE9_9APHY</name>
<dbReference type="Proteomes" id="UP000703269">
    <property type="component" value="Unassembled WGS sequence"/>
</dbReference>
<dbReference type="EMBL" id="BPQB01000040">
    <property type="protein sequence ID" value="GJE94476.1"/>
    <property type="molecule type" value="Genomic_DNA"/>
</dbReference>
<dbReference type="InterPro" id="IPR052158">
    <property type="entry name" value="INH-QAR"/>
</dbReference>
<organism evidence="3 4">
    <name type="scientific">Phanerochaete sordida</name>
    <dbReference type="NCBI Taxonomy" id="48140"/>
    <lineage>
        <taxon>Eukaryota</taxon>
        <taxon>Fungi</taxon>
        <taxon>Dikarya</taxon>
        <taxon>Basidiomycota</taxon>
        <taxon>Agaricomycotina</taxon>
        <taxon>Agaricomycetes</taxon>
        <taxon>Polyporales</taxon>
        <taxon>Phanerochaetaceae</taxon>
        <taxon>Phanerochaete</taxon>
    </lineage>
</organism>
<keyword evidence="4" id="KW-1185">Reference proteome</keyword>
<accession>A0A9P3GGE9</accession>
<sequence>MRPMPRTLSLAVCLFDNVASTDFQGPAELFGFISPRGYPKRDWAIEPAYLIDATYLSVTMDPVYTMSGPALVPSRTYESIEEDEQFDILLVPGGIGSRTTPQAVLDFLKSQAPRAKYILSVCTGAEVLGRAGILQGHKATTNKRAFTRISSSEDGKGVEWIPTARYVVDGKIWSSAGVTAGMDMAYAFLQKLVGPEVSDVIRTIVELPKRGDDVEEEFARYYKLI</sequence>
<dbReference type="PANTHER" id="PTHR43130:SF15">
    <property type="entry name" value="THIJ_PFPI FAMILY PROTEIN (AFU_ORTHOLOGUE AFUA_5G14240)"/>
    <property type="match status" value="1"/>
</dbReference>
<evidence type="ECO:0000256" key="1">
    <source>
        <dbReference type="SAM" id="SignalP"/>
    </source>
</evidence>
<comment type="caution">
    <text evidence="3">The sequence shown here is derived from an EMBL/GenBank/DDBJ whole genome shotgun (WGS) entry which is preliminary data.</text>
</comment>
<keyword evidence="3" id="KW-0315">Glutamine amidotransferase</keyword>
<dbReference type="InterPro" id="IPR029062">
    <property type="entry name" value="Class_I_gatase-like"/>
</dbReference>
<dbReference type="PANTHER" id="PTHR43130">
    <property type="entry name" value="ARAC-FAMILY TRANSCRIPTIONAL REGULATOR"/>
    <property type="match status" value="1"/>
</dbReference>
<evidence type="ECO:0000259" key="2">
    <source>
        <dbReference type="Pfam" id="PF01965"/>
    </source>
</evidence>
<dbReference type="CDD" id="cd03139">
    <property type="entry name" value="GATase1_PfpI_2"/>
    <property type="match status" value="1"/>
</dbReference>
<feature type="domain" description="DJ-1/PfpI" evidence="2">
    <location>
        <begin position="13"/>
        <end position="190"/>
    </location>
</feature>
<keyword evidence="1" id="KW-0732">Signal</keyword>
<dbReference type="AlphaFoldDB" id="A0A9P3GGE9"/>
<feature type="chain" id="PRO_5040330481" evidence="1">
    <location>
        <begin position="21"/>
        <end position="225"/>
    </location>
</feature>
<dbReference type="OrthoDB" id="543156at2759"/>
<dbReference type="Pfam" id="PF01965">
    <property type="entry name" value="DJ-1_PfpI"/>
    <property type="match status" value="1"/>
</dbReference>
<feature type="signal peptide" evidence="1">
    <location>
        <begin position="1"/>
        <end position="20"/>
    </location>
</feature>
<dbReference type="Gene3D" id="3.40.50.880">
    <property type="match status" value="1"/>
</dbReference>
<dbReference type="InterPro" id="IPR002818">
    <property type="entry name" value="DJ-1/PfpI"/>
</dbReference>
<proteinExistence type="predicted"/>
<protein>
    <submittedName>
        <fullName evidence="3">Class I glutamine amidotransferase-like protein</fullName>
    </submittedName>
</protein>
<evidence type="ECO:0000313" key="4">
    <source>
        <dbReference type="Proteomes" id="UP000703269"/>
    </source>
</evidence>
<reference evidence="3 4" key="1">
    <citation type="submission" date="2021-08" db="EMBL/GenBank/DDBJ databases">
        <title>Draft Genome Sequence of Phanerochaete sordida strain YK-624.</title>
        <authorList>
            <person name="Mori T."/>
            <person name="Dohra H."/>
            <person name="Suzuki T."/>
            <person name="Kawagishi H."/>
            <person name="Hirai H."/>
        </authorList>
    </citation>
    <scope>NUCLEOTIDE SEQUENCE [LARGE SCALE GENOMIC DNA]</scope>
    <source>
        <strain evidence="3 4">YK-624</strain>
    </source>
</reference>
<dbReference type="SUPFAM" id="SSF52317">
    <property type="entry name" value="Class I glutamine amidotransferase-like"/>
    <property type="match status" value="1"/>
</dbReference>
<gene>
    <name evidence="3" type="ORF">PsYK624_106460</name>
</gene>
<evidence type="ECO:0000313" key="3">
    <source>
        <dbReference type="EMBL" id="GJE94476.1"/>
    </source>
</evidence>